<accession>A0ACB7WVI2</accession>
<proteinExistence type="predicted"/>
<sequence>MDAAAGRGGSLPVASSSSQPPRKEWRAASDHSFRNGKEDSEHVKLGQPDERTIFEVQEGVGSLDVDFCSIRIDSGSDDPLQQQLHHISMQRQELQRMEIELRAQVIVKSEILDVQNNYEAQLKEQSGVAAKLKENLRESEEHIRELELKIEEKDRELHAVNSEAAWAKEDFLREQSEKLANFRRERDNLEAERVQHLKQIHELQGHIKEKESQFLALEEQHRAAQDTILFKDGQLKDAQAWIARLQEMGALQQAELREHVDQFHQYYMSLQRQFMDMERHHLQAIQQLQLELTEARERNGMTSDGSQSASRSSLDSSFYVQSQGNQNNATNDSGTSDVNPKLTPNGKLDDIPSSGSSSNTFTKAEYVPGIPVVPSSVIRMGSFVPPGQVNPLPPFVMHPQSAPQPASSNSASLSPHNVDTFQATATHQYLQNQQAVPDALSIPNQNEHQMFQPTQNLLESGCSL</sequence>
<dbReference type="EMBL" id="CM037011">
    <property type="protein sequence ID" value="KAH7692484.1"/>
    <property type="molecule type" value="Genomic_DNA"/>
</dbReference>
<evidence type="ECO:0000313" key="1">
    <source>
        <dbReference type="EMBL" id="KAH7692484.1"/>
    </source>
</evidence>
<evidence type="ECO:0000313" key="2">
    <source>
        <dbReference type="Proteomes" id="UP000827976"/>
    </source>
</evidence>
<protein>
    <submittedName>
        <fullName evidence="1">Myosin rods domain-containing protein</fullName>
    </submittedName>
</protein>
<name>A0ACB7WVI2_DIOAL</name>
<gene>
    <name evidence="1" type="ORF">IHE45_01G069700</name>
</gene>
<dbReference type="Proteomes" id="UP000827976">
    <property type="component" value="Chromosome 1"/>
</dbReference>
<keyword evidence="2" id="KW-1185">Reference proteome</keyword>
<organism evidence="1 2">
    <name type="scientific">Dioscorea alata</name>
    <name type="common">Purple yam</name>
    <dbReference type="NCBI Taxonomy" id="55571"/>
    <lineage>
        <taxon>Eukaryota</taxon>
        <taxon>Viridiplantae</taxon>
        <taxon>Streptophyta</taxon>
        <taxon>Embryophyta</taxon>
        <taxon>Tracheophyta</taxon>
        <taxon>Spermatophyta</taxon>
        <taxon>Magnoliopsida</taxon>
        <taxon>Liliopsida</taxon>
        <taxon>Dioscoreales</taxon>
        <taxon>Dioscoreaceae</taxon>
        <taxon>Dioscorea</taxon>
    </lineage>
</organism>
<comment type="caution">
    <text evidence="1">The sequence shown here is derived from an EMBL/GenBank/DDBJ whole genome shotgun (WGS) entry which is preliminary data.</text>
</comment>
<reference evidence="2" key="1">
    <citation type="journal article" date="2022" name="Nat. Commun.">
        <title>Chromosome evolution and the genetic basis of agronomically important traits in greater yam.</title>
        <authorList>
            <person name="Bredeson J.V."/>
            <person name="Lyons J.B."/>
            <person name="Oniyinde I.O."/>
            <person name="Okereke N.R."/>
            <person name="Kolade O."/>
            <person name="Nnabue I."/>
            <person name="Nwadili C.O."/>
            <person name="Hribova E."/>
            <person name="Parker M."/>
            <person name="Nwogha J."/>
            <person name="Shu S."/>
            <person name="Carlson J."/>
            <person name="Kariba R."/>
            <person name="Muthemba S."/>
            <person name="Knop K."/>
            <person name="Barton G.J."/>
            <person name="Sherwood A.V."/>
            <person name="Lopez-Montes A."/>
            <person name="Asiedu R."/>
            <person name="Jamnadass R."/>
            <person name="Muchugi A."/>
            <person name="Goodstein D."/>
            <person name="Egesi C.N."/>
            <person name="Featherston J."/>
            <person name="Asfaw A."/>
            <person name="Simpson G.G."/>
            <person name="Dolezel J."/>
            <person name="Hendre P.S."/>
            <person name="Van Deynze A."/>
            <person name="Kumar P.L."/>
            <person name="Obidiegwu J.E."/>
            <person name="Bhattacharjee R."/>
            <person name="Rokhsar D.S."/>
        </authorList>
    </citation>
    <scope>NUCLEOTIDE SEQUENCE [LARGE SCALE GENOMIC DNA]</scope>
    <source>
        <strain evidence="2">cv. TDa95/00328</strain>
    </source>
</reference>